<dbReference type="Proteomes" id="UP000002534">
    <property type="component" value="Chromosome"/>
</dbReference>
<dbReference type="KEGG" id="pca:Pcar_1076"/>
<keyword evidence="3" id="KW-1185">Reference proteome</keyword>
<reference evidence="3" key="1">
    <citation type="submission" date="2005-10" db="EMBL/GenBank/DDBJ databases">
        <title>Complete sequence of Pelobacter carbinolicus DSM 2380.</title>
        <authorList>
            <person name="Copeland A."/>
            <person name="Lucas S."/>
            <person name="Lapidus A."/>
            <person name="Barry K."/>
            <person name="Detter J.C."/>
            <person name="Glavina T."/>
            <person name="Hammon N."/>
            <person name="Israni S."/>
            <person name="Pitluck S."/>
            <person name="Chertkov O."/>
            <person name="Schmutz J."/>
            <person name="Larimer F."/>
            <person name="Land M."/>
            <person name="Kyrpides N."/>
            <person name="Ivanova N."/>
            <person name="Richardson P."/>
        </authorList>
    </citation>
    <scope>NUCLEOTIDE SEQUENCE [LARGE SCALE GENOMIC DNA]</scope>
    <source>
        <strain evidence="3">DSM 2380 / NBRC 103641 / GraBd1</strain>
    </source>
</reference>
<keyword evidence="1" id="KW-1133">Transmembrane helix</keyword>
<organism evidence="2 3">
    <name type="scientific">Syntrophotalea carbinolica (strain DSM 2380 / NBRC 103641 / GraBd1)</name>
    <name type="common">Pelobacter carbinolicus</name>
    <dbReference type="NCBI Taxonomy" id="338963"/>
    <lineage>
        <taxon>Bacteria</taxon>
        <taxon>Pseudomonadati</taxon>
        <taxon>Thermodesulfobacteriota</taxon>
        <taxon>Desulfuromonadia</taxon>
        <taxon>Desulfuromonadales</taxon>
        <taxon>Syntrophotaleaceae</taxon>
        <taxon>Syntrophotalea</taxon>
    </lineage>
</organism>
<dbReference type="PANTHER" id="PTHR21530:SF7">
    <property type="entry name" value="TRAB DOMAIN-CONTAINING PROTEIN"/>
    <property type="match status" value="1"/>
</dbReference>
<name>Q3A5N1_SYNC1</name>
<feature type="transmembrane region" description="Helical" evidence="1">
    <location>
        <begin position="296"/>
        <end position="324"/>
    </location>
</feature>
<keyword evidence="1" id="KW-0812">Transmembrane</keyword>
<evidence type="ECO:0000313" key="2">
    <source>
        <dbReference type="EMBL" id="ABA88326.1"/>
    </source>
</evidence>
<dbReference type="InterPro" id="IPR046345">
    <property type="entry name" value="TraB_PrgY-like"/>
</dbReference>
<dbReference type="NCBIfam" id="TIGR00261">
    <property type="entry name" value="traB"/>
    <property type="match status" value="1"/>
</dbReference>
<sequence>MSSSQTLQQPSAKEETAASDILRIQLHDKQVVLIGTAHISRDSVDTVRRIIETEQPDAVCVELDQQRYEAIRDPHRWRSLNLIQVLRRGQGAFLLANLALSSFQKRMGMGTGVKPGEELAAAAEEAEQRDLHLSLIDRNIRTTLLRAWRRTGLWKKLQLFSALVAGMFDNSSMDEEQLAELRQQDTLSALLEEMGDNLPELKTVLVDERDRYMAYHIAQTPGHKIVAVVGAAHVPGIRKNLPCSMTEKDIQDISRIPEKSLLSKSIPWLIPSMVVALFVAGFFLGDRARLADAATAWFLANGVLSALGAIIALGHPLTVITAFIAAPFTSLNPTIGAGFVTGLVQACLAAPTVQDLETVGDDLATLRGWWGNRLTRVLLVFLFSNLGSTAGTFMAFHWLKDLI</sequence>
<reference evidence="2 3" key="2">
    <citation type="journal article" date="2012" name="BMC Genomics">
        <title>The genome of Pelobacter carbinolicus reveals surprising metabolic capabilities and physiological features.</title>
        <authorList>
            <person name="Aklujkar M."/>
            <person name="Haveman S.A."/>
            <person name="Didonato R.Jr."/>
            <person name="Chertkov O."/>
            <person name="Han C.S."/>
            <person name="Land M.L."/>
            <person name="Brown P."/>
            <person name="Lovley D.R."/>
        </authorList>
    </citation>
    <scope>NUCLEOTIDE SEQUENCE [LARGE SCALE GENOMIC DNA]</scope>
    <source>
        <strain evidence="3">DSM 2380 / NBRC 103641 / GraBd1</strain>
    </source>
</reference>
<protein>
    <submittedName>
        <fullName evidence="2">TraB family protein</fullName>
    </submittedName>
</protein>
<accession>Q3A5N1</accession>
<dbReference type="PANTHER" id="PTHR21530">
    <property type="entry name" value="PHEROMONE SHUTDOWN PROTEIN"/>
    <property type="match status" value="1"/>
</dbReference>
<keyword evidence="1" id="KW-0472">Membrane</keyword>
<feature type="transmembrane region" description="Helical" evidence="1">
    <location>
        <begin position="377"/>
        <end position="399"/>
    </location>
</feature>
<proteinExistence type="predicted"/>
<dbReference type="CDD" id="cd14726">
    <property type="entry name" value="TraB_PrgY-like"/>
    <property type="match status" value="1"/>
</dbReference>
<dbReference type="HOGENOM" id="CLU_032780_1_0_7"/>
<dbReference type="Pfam" id="PF01963">
    <property type="entry name" value="TraB_PrgY_gumN"/>
    <property type="match status" value="1"/>
</dbReference>
<dbReference type="OrthoDB" id="9809330at2"/>
<feature type="transmembrane region" description="Helical" evidence="1">
    <location>
        <begin position="265"/>
        <end position="284"/>
    </location>
</feature>
<dbReference type="InterPro" id="IPR002816">
    <property type="entry name" value="TraB/PrgY/GumN_fam"/>
</dbReference>
<dbReference type="InterPro" id="IPR005230">
    <property type="entry name" value="TraB_bac"/>
</dbReference>
<dbReference type="eggNOG" id="COG1916">
    <property type="taxonomic scope" value="Bacteria"/>
</dbReference>
<dbReference type="EMBL" id="CP000142">
    <property type="protein sequence ID" value="ABA88326.1"/>
    <property type="molecule type" value="Genomic_DNA"/>
</dbReference>
<dbReference type="STRING" id="338963.Pcar_1076"/>
<gene>
    <name evidence="2" type="ordered locus">Pcar_1076</name>
</gene>
<evidence type="ECO:0000256" key="1">
    <source>
        <dbReference type="SAM" id="Phobius"/>
    </source>
</evidence>
<dbReference type="AlphaFoldDB" id="Q3A5N1"/>
<evidence type="ECO:0000313" key="3">
    <source>
        <dbReference type="Proteomes" id="UP000002534"/>
    </source>
</evidence>
<dbReference type="RefSeq" id="WP_011340795.1">
    <property type="nucleotide sequence ID" value="NC_007498.2"/>
</dbReference>